<dbReference type="Proteomes" id="UP000008204">
    <property type="component" value="Chromosome"/>
</dbReference>
<gene>
    <name evidence="4" type="ordered locus">PCC8801_1134</name>
</gene>
<accession>B7K268</accession>
<dbReference type="STRING" id="41431.PCC8801_1134"/>
<keyword evidence="5" id="KW-1185">Reference proteome</keyword>
<keyword evidence="1" id="KW-0677">Repeat</keyword>
<dbReference type="PANTHER" id="PTHR44943:SF8">
    <property type="entry name" value="TPR REPEAT-CONTAINING PROTEIN MJ0263"/>
    <property type="match status" value="1"/>
</dbReference>
<feature type="repeat" description="TPR" evidence="3">
    <location>
        <begin position="189"/>
        <end position="222"/>
    </location>
</feature>
<dbReference type="SMART" id="SM00028">
    <property type="entry name" value="TPR"/>
    <property type="match status" value="3"/>
</dbReference>
<dbReference type="eggNOG" id="COG0457">
    <property type="taxonomic scope" value="Bacteria"/>
</dbReference>
<dbReference type="Pfam" id="PF13432">
    <property type="entry name" value="TPR_16"/>
    <property type="match status" value="1"/>
</dbReference>
<dbReference type="InterPro" id="IPR011990">
    <property type="entry name" value="TPR-like_helical_dom_sf"/>
</dbReference>
<dbReference type="AlphaFoldDB" id="B7K268"/>
<evidence type="ECO:0000313" key="4">
    <source>
        <dbReference type="EMBL" id="ACK65204.1"/>
    </source>
</evidence>
<dbReference type="PROSITE" id="PS50005">
    <property type="entry name" value="TPR"/>
    <property type="match status" value="1"/>
</dbReference>
<dbReference type="SUPFAM" id="SSF48452">
    <property type="entry name" value="TPR-like"/>
    <property type="match status" value="1"/>
</dbReference>
<sequence>MKTPKSNRNRWIYGALILMLLTLISFSMVPLVSSIVQARQPRNGESSPFSQETAKLENQALGYQLVLEREPDNQNALSGLLETKLRLGDLEGAITPLERLAQLNPQQPDYSILLAQAKQQLKDYEGAAAAYQAIIASNPAEIRALKGLVDLLLLQSRSQEAITLVQNTLSETAKKQSLGTPETSGFNVISLQLLLGEIYTSQNRYDEAIAVYDQAIETNGDDFRPLLAKAMILRDQGEEETAQTLLKDAILLAPVQYKEQLKTLALKSQKSEVKSQKSSIINEKED</sequence>
<dbReference type="PANTHER" id="PTHR44943">
    <property type="entry name" value="CELLULOSE SYNTHASE OPERON PROTEIN C"/>
    <property type="match status" value="1"/>
</dbReference>
<dbReference type="Pfam" id="PF13176">
    <property type="entry name" value="TPR_7"/>
    <property type="match status" value="1"/>
</dbReference>
<name>B7K268_RIPO1</name>
<dbReference type="Gene3D" id="1.25.40.10">
    <property type="entry name" value="Tetratricopeptide repeat domain"/>
    <property type="match status" value="2"/>
</dbReference>
<keyword evidence="2 3" id="KW-0802">TPR repeat</keyword>
<evidence type="ECO:0000256" key="1">
    <source>
        <dbReference type="ARBA" id="ARBA00022737"/>
    </source>
</evidence>
<dbReference type="OrthoDB" id="581415at2"/>
<dbReference type="KEGG" id="cyp:PCC8801_1134"/>
<dbReference type="InterPro" id="IPR051685">
    <property type="entry name" value="Ycf3/AcsC/BcsC/TPR_MFPF"/>
</dbReference>
<dbReference type="RefSeq" id="WP_012594478.1">
    <property type="nucleotide sequence ID" value="NC_011726.1"/>
</dbReference>
<organism evidence="4 5">
    <name type="scientific">Rippkaea orientalis (strain PCC 8801 / RF-1)</name>
    <name type="common">Cyanothece sp. (strain PCC 8801)</name>
    <dbReference type="NCBI Taxonomy" id="41431"/>
    <lineage>
        <taxon>Bacteria</taxon>
        <taxon>Bacillati</taxon>
        <taxon>Cyanobacteriota</taxon>
        <taxon>Cyanophyceae</taxon>
        <taxon>Oscillatoriophycideae</taxon>
        <taxon>Chroococcales</taxon>
        <taxon>Aphanothecaceae</taxon>
        <taxon>Rippkaea</taxon>
        <taxon>Rippkaea orientalis</taxon>
    </lineage>
</organism>
<protein>
    <submittedName>
        <fullName evidence="4">TPR repeat-containing protein</fullName>
    </submittedName>
</protein>
<evidence type="ECO:0000313" key="5">
    <source>
        <dbReference type="Proteomes" id="UP000008204"/>
    </source>
</evidence>
<evidence type="ECO:0000256" key="3">
    <source>
        <dbReference type="PROSITE-ProRule" id="PRU00339"/>
    </source>
</evidence>
<evidence type="ECO:0000256" key="2">
    <source>
        <dbReference type="ARBA" id="ARBA00022803"/>
    </source>
</evidence>
<reference evidence="5" key="1">
    <citation type="journal article" date="2011" name="MBio">
        <title>Novel metabolic attributes of the genus Cyanothece, comprising a group of unicellular nitrogen-fixing Cyanobacteria.</title>
        <authorList>
            <person name="Bandyopadhyay A."/>
            <person name="Elvitigala T."/>
            <person name="Welsh E."/>
            <person name="Stockel J."/>
            <person name="Liberton M."/>
            <person name="Min H."/>
            <person name="Sherman L.A."/>
            <person name="Pakrasi H.B."/>
        </authorList>
    </citation>
    <scope>NUCLEOTIDE SEQUENCE [LARGE SCALE GENOMIC DNA]</scope>
    <source>
        <strain evidence="5">PCC 8801</strain>
    </source>
</reference>
<dbReference type="EMBL" id="CP001287">
    <property type="protein sequence ID" value="ACK65204.1"/>
    <property type="molecule type" value="Genomic_DNA"/>
</dbReference>
<dbReference type="InterPro" id="IPR019734">
    <property type="entry name" value="TPR_rpt"/>
</dbReference>
<proteinExistence type="predicted"/>
<dbReference type="HOGENOM" id="CLU_069342_0_0_3"/>